<dbReference type="PATRIC" id="fig|1354264.4.peg.1343"/>
<dbReference type="EC" id="1.-.-.-" evidence="7"/>
<dbReference type="SUPFAM" id="SSF51905">
    <property type="entry name" value="FAD/NAD(P)-binding domain"/>
    <property type="match status" value="2"/>
</dbReference>
<keyword evidence="3" id="KW-0274">FAD</keyword>
<organism evidence="7 8">
    <name type="scientific">Kluyvera georgiana ATCC 51603</name>
    <dbReference type="NCBI Taxonomy" id="1354264"/>
    <lineage>
        <taxon>Bacteria</taxon>
        <taxon>Pseudomonadati</taxon>
        <taxon>Pseudomonadota</taxon>
        <taxon>Gammaproteobacteria</taxon>
        <taxon>Enterobacterales</taxon>
        <taxon>Enterobacteriaceae</taxon>
        <taxon>Kluyvera</taxon>
    </lineage>
</organism>
<dbReference type="InterPro" id="IPR050446">
    <property type="entry name" value="FAD-oxidoreductase/Apoptosis"/>
</dbReference>
<gene>
    <name evidence="7" type="ORF">M989_01283</name>
</gene>
<sequence>MSEQIIAIIGGGQAGAMATAALRQQGFSGPLHLFSNEMHLPYERPPLSKAMLLDDNPQLQPVLPANWWQDHNVQLHLGVTLREIDRATRTLTLADGQTYRWSQLLLATGAAARPLPLLDALGERCFTLRHAGDAERLRAALQPGKSTVIVGAGTIGLELAASATQRGCRVTVVELADTVMGRNAPAPVRDYLLARHQLAGVRVLLNSAIEHAEAGEFLSLTLQNGETLQADAVVYGIGIVANDALARETGLETANGIIVDAACTTADPAIFAAGDVALTRQPDGSLRRIESWENANFQAQVAAAAMLGLPLPEATPGWFWTDQYSDNLQFVGEMQGENWLCRGEPGDRKAIWLQLREGVLAGAVALNNGREVRVLRKLIQSGRVVSEDALCDESVPLKSL</sequence>
<reference evidence="7 8" key="1">
    <citation type="submission" date="2016-04" db="EMBL/GenBank/DDBJ databases">
        <title>ATOL: Assembling a taxonomically balanced genome-scale reconstruction of the evolutionary history of the Enterobacteriaceae.</title>
        <authorList>
            <person name="Plunkett G.III."/>
            <person name="Neeno-Eckwall E.C."/>
            <person name="Glasner J.D."/>
            <person name="Perna N.T."/>
        </authorList>
    </citation>
    <scope>NUCLEOTIDE SEQUENCE [LARGE SCALE GENOMIC DNA]</scope>
    <source>
        <strain evidence="7 8">ATCC 51603</strain>
    </source>
</reference>
<dbReference type="Proteomes" id="UP000078386">
    <property type="component" value="Unassembled WGS sequence"/>
</dbReference>
<dbReference type="NCBIfam" id="NF042949">
    <property type="entry name" value="3PPDioc_HcaD"/>
    <property type="match status" value="1"/>
</dbReference>
<dbReference type="GO" id="GO:0016651">
    <property type="term" value="F:oxidoreductase activity, acting on NAD(P)H"/>
    <property type="evidence" value="ECO:0007669"/>
    <property type="project" value="TreeGrafter"/>
</dbReference>
<dbReference type="InterPro" id="IPR053382">
    <property type="entry name" value="Ring-hydroxylating_dioxygenase"/>
</dbReference>
<feature type="domain" description="FAD/NAD(P)-binding" evidence="5">
    <location>
        <begin position="6"/>
        <end position="299"/>
    </location>
</feature>
<dbReference type="GO" id="GO:0005737">
    <property type="term" value="C:cytoplasm"/>
    <property type="evidence" value="ECO:0007669"/>
    <property type="project" value="TreeGrafter"/>
</dbReference>
<dbReference type="Gene3D" id="3.30.390.30">
    <property type="match status" value="1"/>
</dbReference>
<dbReference type="InterPro" id="IPR016156">
    <property type="entry name" value="FAD/NAD-linked_Rdtase_dimer_sf"/>
</dbReference>
<dbReference type="AlphaFoldDB" id="A0A1B7K4N0"/>
<comment type="cofactor">
    <cofactor evidence="1">
        <name>FAD</name>
        <dbReference type="ChEBI" id="CHEBI:57692"/>
    </cofactor>
</comment>
<evidence type="ECO:0000259" key="6">
    <source>
        <dbReference type="Pfam" id="PF14759"/>
    </source>
</evidence>
<dbReference type="Pfam" id="PF07992">
    <property type="entry name" value="Pyr_redox_2"/>
    <property type="match status" value="1"/>
</dbReference>
<evidence type="ECO:0000256" key="1">
    <source>
        <dbReference type="ARBA" id="ARBA00001974"/>
    </source>
</evidence>
<dbReference type="NCBIfam" id="NF007286">
    <property type="entry name" value="PRK09754.1"/>
    <property type="match status" value="1"/>
</dbReference>
<evidence type="ECO:0000256" key="2">
    <source>
        <dbReference type="ARBA" id="ARBA00022630"/>
    </source>
</evidence>
<proteinExistence type="predicted"/>
<dbReference type="PANTHER" id="PTHR43557:SF2">
    <property type="entry name" value="RIESKE DOMAIN-CONTAINING PROTEIN-RELATED"/>
    <property type="match status" value="1"/>
</dbReference>
<dbReference type="Gene3D" id="3.50.50.60">
    <property type="entry name" value="FAD/NAD(P)-binding domain"/>
    <property type="match status" value="2"/>
</dbReference>
<keyword evidence="8" id="KW-1185">Reference proteome</keyword>
<dbReference type="SUPFAM" id="SSF55424">
    <property type="entry name" value="FAD/NAD-linked reductases, dimerisation (C-terminal) domain"/>
    <property type="match status" value="1"/>
</dbReference>
<dbReference type="InterPro" id="IPR023753">
    <property type="entry name" value="FAD/NAD-binding_dom"/>
</dbReference>
<dbReference type="PRINTS" id="PR00411">
    <property type="entry name" value="PNDRDTASEI"/>
</dbReference>
<name>A0A1B7K4N0_9ENTR</name>
<accession>A0A1B7K4N0</accession>
<evidence type="ECO:0000259" key="5">
    <source>
        <dbReference type="Pfam" id="PF07992"/>
    </source>
</evidence>
<dbReference type="RefSeq" id="WP_064543486.1">
    <property type="nucleotide sequence ID" value="NZ_LXEU01000030.1"/>
</dbReference>
<dbReference type="InterPro" id="IPR036188">
    <property type="entry name" value="FAD/NAD-bd_sf"/>
</dbReference>
<dbReference type="InterPro" id="IPR028202">
    <property type="entry name" value="Reductase_C"/>
</dbReference>
<dbReference type="GO" id="GO:0051213">
    <property type="term" value="F:dioxygenase activity"/>
    <property type="evidence" value="ECO:0007669"/>
    <property type="project" value="UniProtKB-KW"/>
</dbReference>
<feature type="domain" description="Reductase C-terminal" evidence="6">
    <location>
        <begin position="318"/>
        <end position="400"/>
    </location>
</feature>
<comment type="caution">
    <text evidence="7">The sequence shown here is derived from an EMBL/GenBank/DDBJ whole genome shotgun (WGS) entry which is preliminary data.</text>
</comment>
<evidence type="ECO:0000313" key="8">
    <source>
        <dbReference type="Proteomes" id="UP000078386"/>
    </source>
</evidence>
<dbReference type="PANTHER" id="PTHR43557">
    <property type="entry name" value="APOPTOSIS-INDUCING FACTOR 1"/>
    <property type="match status" value="1"/>
</dbReference>
<keyword evidence="4 7" id="KW-0560">Oxidoreductase</keyword>
<keyword evidence="7" id="KW-0223">Dioxygenase</keyword>
<dbReference type="PRINTS" id="PR00368">
    <property type="entry name" value="FADPNR"/>
</dbReference>
<protein>
    <submittedName>
        <fullName evidence="7">3-phenylpropionate dioxygenase ferredoxin--NAD(+) reductase component</fullName>
        <ecNumber evidence="7">1.-.-.-</ecNumber>
        <ecNumber evidence="7">1.18.1.3</ecNumber>
    </submittedName>
</protein>
<evidence type="ECO:0000256" key="4">
    <source>
        <dbReference type="ARBA" id="ARBA00023002"/>
    </source>
</evidence>
<evidence type="ECO:0000256" key="3">
    <source>
        <dbReference type="ARBA" id="ARBA00022827"/>
    </source>
</evidence>
<dbReference type="EMBL" id="LXEU01000030">
    <property type="protein sequence ID" value="OAT55111.1"/>
    <property type="molecule type" value="Genomic_DNA"/>
</dbReference>
<dbReference type="GO" id="GO:0008860">
    <property type="term" value="F:ferredoxin-NAD+ reductase activity"/>
    <property type="evidence" value="ECO:0007669"/>
    <property type="project" value="UniProtKB-EC"/>
</dbReference>
<evidence type="ECO:0000313" key="7">
    <source>
        <dbReference type="EMBL" id="OAT55111.1"/>
    </source>
</evidence>
<dbReference type="Pfam" id="PF14759">
    <property type="entry name" value="Reductase_C"/>
    <property type="match status" value="1"/>
</dbReference>
<keyword evidence="2" id="KW-0285">Flavoprotein</keyword>
<dbReference type="EC" id="1.18.1.3" evidence="7"/>